<accession>A0A4R4WT41</accession>
<dbReference type="AlphaFoldDB" id="A0A4R4WT41"/>
<organism evidence="2 3">
    <name type="scientific">Kribbella turkmenica</name>
    <dbReference type="NCBI Taxonomy" id="2530375"/>
    <lineage>
        <taxon>Bacteria</taxon>
        <taxon>Bacillati</taxon>
        <taxon>Actinomycetota</taxon>
        <taxon>Actinomycetes</taxon>
        <taxon>Propionibacteriales</taxon>
        <taxon>Kribbellaceae</taxon>
        <taxon>Kribbella</taxon>
    </lineage>
</organism>
<evidence type="ECO:0000313" key="3">
    <source>
        <dbReference type="Proteomes" id="UP000295172"/>
    </source>
</evidence>
<dbReference type="InterPro" id="IPR004919">
    <property type="entry name" value="GmrSD_N"/>
</dbReference>
<gene>
    <name evidence="2" type="ORF">E1218_21965</name>
</gene>
<dbReference type="Pfam" id="PF03235">
    <property type="entry name" value="GmrSD_N"/>
    <property type="match status" value="1"/>
</dbReference>
<proteinExistence type="predicted"/>
<dbReference type="Proteomes" id="UP000295172">
    <property type="component" value="Unassembled WGS sequence"/>
</dbReference>
<protein>
    <submittedName>
        <fullName evidence="2">DUF262 domain-containing protein</fullName>
    </submittedName>
</protein>
<keyword evidence="3" id="KW-1185">Reference proteome</keyword>
<dbReference type="PANTHER" id="PTHR37292:SF2">
    <property type="entry name" value="DUF262 DOMAIN-CONTAINING PROTEIN"/>
    <property type="match status" value="1"/>
</dbReference>
<dbReference type="PANTHER" id="PTHR37292">
    <property type="entry name" value="VNG6097C"/>
    <property type="match status" value="1"/>
</dbReference>
<feature type="domain" description="GmrSD restriction endonucleases N-terminal" evidence="1">
    <location>
        <begin position="15"/>
        <end position="237"/>
    </location>
</feature>
<sequence>MDDINPRPLSLDFLLDGIDGGRIVLPDFQRDFDWSDSDVVSLIATILSAWPAGSLLIMKGLTNYLAVREFESAPPKSAATDYVVLDGQQRLTALYHAFRNTGDTVYACDVSTFTGEMPTVDTIEAAIRVIPRKEWDSQYPLTRQGAEKLVPLFALSSASEFFEWRDSVFDAMREANIDGPLSLFTRAYKDVLGNVNHYMFPSVVLESNQPPQAIARIFERVNRTGRRLGTFDLLVARSYSTNWNLRERWETARNESQYIDHFVDDDGTSVLQVISMRMKKDVRQPAMLDLSSDEIQSNWDDAVRGFDSALEFVLKSGVENPKWLPHKALILPLASVAIDHDLDGHRSLLESWFWARSFSHDYDVASSTKAVSDYQELQDAVVKGSPISRSMLTLDELRSFTRKQHGGLWRAFMSLLMHTAPKDPLSGENLLGRDDIVVVSLADRESPTQDHLRIISQLLCERATVRAAGRYKLAAAIDLGASAQTTTQFLPDTPGTSDDYLNHRTDLVGEYLQASFGSVLDVVARQ</sequence>
<name>A0A4R4WT41_9ACTN</name>
<reference evidence="2 3" key="1">
    <citation type="submission" date="2019-02" db="EMBL/GenBank/DDBJ databases">
        <title>Draft genome sequences of novel Actinobacteria.</title>
        <authorList>
            <person name="Sahin N."/>
            <person name="Ay H."/>
            <person name="Saygin H."/>
        </authorList>
    </citation>
    <scope>NUCLEOTIDE SEQUENCE [LARGE SCALE GENOMIC DNA]</scope>
    <source>
        <strain evidence="2 3">16K104</strain>
    </source>
</reference>
<dbReference type="RefSeq" id="WP_132323087.1">
    <property type="nucleotide sequence ID" value="NZ_SMKR01000099.1"/>
</dbReference>
<dbReference type="EMBL" id="SMKR01000099">
    <property type="protein sequence ID" value="TDD20770.1"/>
    <property type="molecule type" value="Genomic_DNA"/>
</dbReference>
<dbReference type="OrthoDB" id="9798761at2"/>
<evidence type="ECO:0000313" key="2">
    <source>
        <dbReference type="EMBL" id="TDD20770.1"/>
    </source>
</evidence>
<comment type="caution">
    <text evidence="2">The sequence shown here is derived from an EMBL/GenBank/DDBJ whole genome shotgun (WGS) entry which is preliminary data.</text>
</comment>
<evidence type="ECO:0000259" key="1">
    <source>
        <dbReference type="Pfam" id="PF03235"/>
    </source>
</evidence>